<reference evidence="3 4" key="1">
    <citation type="submission" date="2019-02" db="EMBL/GenBank/DDBJ databases">
        <title>Genome sequencing of the rare red list fungi Bondarzewia mesenterica.</title>
        <authorList>
            <person name="Buettner E."/>
            <person name="Kellner H."/>
        </authorList>
    </citation>
    <scope>NUCLEOTIDE SEQUENCE [LARGE SCALE GENOMIC DNA]</scope>
    <source>
        <strain evidence="3 4">DSM 108281</strain>
    </source>
</reference>
<keyword evidence="1" id="KW-0175">Coiled coil</keyword>
<evidence type="ECO:0000256" key="2">
    <source>
        <dbReference type="SAM" id="MobiDB-lite"/>
    </source>
</evidence>
<dbReference type="Gene3D" id="1.20.1270.60">
    <property type="entry name" value="Arfaptin homology (AH) domain/BAR domain"/>
    <property type="match status" value="1"/>
</dbReference>
<feature type="non-terminal residue" evidence="3">
    <location>
        <position position="319"/>
    </location>
</feature>
<gene>
    <name evidence="3" type="ORF">EW146_g10178</name>
</gene>
<dbReference type="GO" id="GO:0070941">
    <property type="term" value="P:eisosome assembly"/>
    <property type="evidence" value="ECO:0007669"/>
    <property type="project" value="TreeGrafter"/>
</dbReference>
<dbReference type="AlphaFoldDB" id="A0A4S4L089"/>
<dbReference type="PANTHER" id="PTHR31962:SF1">
    <property type="entry name" value="SPHINGOLIPID LONG CHAIN BASE-RESPONSIVE PROTEIN PIL1"/>
    <property type="match status" value="1"/>
</dbReference>
<organism evidence="3 4">
    <name type="scientific">Bondarzewia mesenterica</name>
    <dbReference type="NCBI Taxonomy" id="1095465"/>
    <lineage>
        <taxon>Eukaryota</taxon>
        <taxon>Fungi</taxon>
        <taxon>Dikarya</taxon>
        <taxon>Basidiomycota</taxon>
        <taxon>Agaricomycotina</taxon>
        <taxon>Agaricomycetes</taxon>
        <taxon>Russulales</taxon>
        <taxon>Bondarzewiaceae</taxon>
        <taxon>Bondarzewia</taxon>
    </lineage>
</organism>
<evidence type="ECO:0000256" key="1">
    <source>
        <dbReference type="SAM" id="Coils"/>
    </source>
</evidence>
<dbReference type="InterPro" id="IPR027267">
    <property type="entry name" value="AH/BAR_dom_sf"/>
</dbReference>
<name>A0A4S4L089_9AGAM</name>
<dbReference type="Pfam" id="PF13805">
    <property type="entry name" value="Pil1"/>
    <property type="match status" value="1"/>
</dbReference>
<dbReference type="GO" id="GO:0006897">
    <property type="term" value="P:endocytosis"/>
    <property type="evidence" value="ECO:0007669"/>
    <property type="project" value="TreeGrafter"/>
</dbReference>
<comment type="caution">
    <text evidence="3">The sequence shown here is derived from an EMBL/GenBank/DDBJ whole genome shotgun (WGS) entry which is preliminary data.</text>
</comment>
<dbReference type="GO" id="GO:0036286">
    <property type="term" value="C:eisosome filament"/>
    <property type="evidence" value="ECO:0007669"/>
    <property type="project" value="TreeGrafter"/>
</dbReference>
<dbReference type="OrthoDB" id="5599269at2759"/>
<dbReference type="GO" id="GO:0008289">
    <property type="term" value="F:lipid binding"/>
    <property type="evidence" value="ECO:0007669"/>
    <property type="project" value="TreeGrafter"/>
</dbReference>
<dbReference type="Proteomes" id="UP000310158">
    <property type="component" value="Unassembled WGS sequence"/>
</dbReference>
<accession>A0A4S4L089</accession>
<dbReference type="InterPro" id="IPR028245">
    <property type="entry name" value="PIL1/LSP1"/>
</dbReference>
<keyword evidence="4" id="KW-1185">Reference proteome</keyword>
<feature type="region of interest" description="Disordered" evidence="2">
    <location>
        <begin position="20"/>
        <end position="50"/>
    </location>
</feature>
<evidence type="ECO:0000313" key="4">
    <source>
        <dbReference type="Proteomes" id="UP000310158"/>
    </source>
</evidence>
<proteinExistence type="predicted"/>
<dbReference type="EMBL" id="SGPL01001159">
    <property type="protein sequence ID" value="THH04437.1"/>
    <property type="molecule type" value="Genomic_DNA"/>
</dbReference>
<feature type="compositionally biased region" description="Polar residues" evidence="2">
    <location>
        <begin position="28"/>
        <end position="50"/>
    </location>
</feature>
<evidence type="ECO:0008006" key="5">
    <source>
        <dbReference type="Google" id="ProtNLM"/>
    </source>
</evidence>
<dbReference type="GO" id="GO:0005886">
    <property type="term" value="C:plasma membrane"/>
    <property type="evidence" value="ECO:0007669"/>
    <property type="project" value="TreeGrafter"/>
</dbReference>
<sequence>MPAGFFSSIADKAQNALNASPLAGHLPSSVSGRPTSPSANPESTSPPQSHKNLALEQIQHQFRSLHQAYSSSVGPVQKIITTEKGVALDFDSVNRNAQAQSKELYTWGQNEDADVKDISDRLAFLNYVSGSLANTLAVKLNAARTPLKGLRDNETALTTRRNVRAGLRNQIARVEHGQEKGYEKRLVELKDQLAKAEREDEPLEKEHQILMRKALKESEQLKWEAFREYGEKLSLIAQASESILAHVPSIPPTPTQPYSSSEQTGSLRATLQHALDHWKPGQTTLAAPESAKLDRSDTLSFGETHAKELSRITSPEPRA</sequence>
<feature type="region of interest" description="Disordered" evidence="2">
    <location>
        <begin position="283"/>
        <end position="319"/>
    </location>
</feature>
<feature type="coiled-coil region" evidence="1">
    <location>
        <begin position="179"/>
        <end position="206"/>
    </location>
</feature>
<protein>
    <recommendedName>
        <fullName evidence="5">Sphingolipid long chain base-responsive protein LSP1</fullName>
    </recommendedName>
</protein>
<evidence type="ECO:0000313" key="3">
    <source>
        <dbReference type="EMBL" id="THH04437.1"/>
    </source>
</evidence>
<dbReference type="PANTHER" id="PTHR31962">
    <property type="entry name" value="SPHINGOLIPID LONG CHAIN BASE-RESPONSIVE PROTEIN PIL1"/>
    <property type="match status" value="1"/>
</dbReference>